<keyword evidence="3" id="KW-1185">Reference proteome</keyword>
<organism evidence="2 3">
    <name type="scientific">Reticulomyxa filosa</name>
    <dbReference type="NCBI Taxonomy" id="46433"/>
    <lineage>
        <taxon>Eukaryota</taxon>
        <taxon>Sar</taxon>
        <taxon>Rhizaria</taxon>
        <taxon>Retaria</taxon>
        <taxon>Foraminifera</taxon>
        <taxon>Monothalamids</taxon>
        <taxon>Reticulomyxidae</taxon>
        <taxon>Reticulomyxa</taxon>
    </lineage>
</organism>
<feature type="signal peptide" evidence="1">
    <location>
        <begin position="1"/>
        <end position="20"/>
    </location>
</feature>
<dbReference type="Proteomes" id="UP000023152">
    <property type="component" value="Unassembled WGS sequence"/>
</dbReference>
<feature type="chain" id="PRO_5004975198" evidence="1">
    <location>
        <begin position="21"/>
        <end position="341"/>
    </location>
</feature>
<accession>X6LNB8</accession>
<sequence length="341" mass="39033">MPRLLEIIATVLLILPPCLSDSIISSYVGDPYFSNLLRPHYTQKSQTYISEIYWSYSEIFQTIQKRSYFLCKQQQQQKIELNELEQHIKDKTVKTTISYASEIPCMDMKDLDPNEWVVGSDIYTDTYKTFVNTTCSVFEGSYIRGIELYTNYLRTFWCFDSNYSTSTNYTISSFRQSDRCYGLTGLAFPVDGYLFGLKMEWNYVCNDNQKKAMDASQILKLTKSNQNKLTPSFFFFFKKKKKKHNVGDILDTALAIQYACTSDEGSILQLFSKYFADGCAALSSALSVGSLLGLDVTNESKKKKIEVGLITHCYESNIHYDSYPTTDAFQEFIQINGASAN</sequence>
<proteinExistence type="predicted"/>
<feature type="non-terminal residue" evidence="2">
    <location>
        <position position="341"/>
    </location>
</feature>
<name>X6LNB8_RETFI</name>
<protein>
    <submittedName>
        <fullName evidence="2">Uncharacterized protein</fullName>
    </submittedName>
</protein>
<dbReference type="AlphaFoldDB" id="X6LNB8"/>
<evidence type="ECO:0000313" key="2">
    <source>
        <dbReference type="EMBL" id="ETO03393.1"/>
    </source>
</evidence>
<comment type="caution">
    <text evidence="2">The sequence shown here is derived from an EMBL/GenBank/DDBJ whole genome shotgun (WGS) entry which is preliminary data.</text>
</comment>
<keyword evidence="1" id="KW-0732">Signal</keyword>
<evidence type="ECO:0000256" key="1">
    <source>
        <dbReference type="SAM" id="SignalP"/>
    </source>
</evidence>
<gene>
    <name evidence="2" type="ORF">RFI_34017</name>
</gene>
<evidence type="ECO:0000313" key="3">
    <source>
        <dbReference type="Proteomes" id="UP000023152"/>
    </source>
</evidence>
<reference evidence="2 3" key="1">
    <citation type="journal article" date="2013" name="Curr. Biol.">
        <title>The Genome of the Foraminiferan Reticulomyxa filosa.</title>
        <authorList>
            <person name="Glockner G."/>
            <person name="Hulsmann N."/>
            <person name="Schleicher M."/>
            <person name="Noegel A.A."/>
            <person name="Eichinger L."/>
            <person name="Gallinger C."/>
            <person name="Pawlowski J."/>
            <person name="Sierra R."/>
            <person name="Euteneuer U."/>
            <person name="Pillet L."/>
            <person name="Moustafa A."/>
            <person name="Platzer M."/>
            <person name="Groth M."/>
            <person name="Szafranski K."/>
            <person name="Schliwa M."/>
        </authorList>
    </citation>
    <scope>NUCLEOTIDE SEQUENCE [LARGE SCALE GENOMIC DNA]</scope>
</reference>
<dbReference type="EMBL" id="ASPP01033437">
    <property type="protein sequence ID" value="ETO03393.1"/>
    <property type="molecule type" value="Genomic_DNA"/>
</dbReference>